<evidence type="ECO:0000256" key="2">
    <source>
        <dbReference type="ARBA" id="ARBA00022857"/>
    </source>
</evidence>
<dbReference type="GO" id="GO:0016491">
    <property type="term" value="F:oxidoreductase activity"/>
    <property type="evidence" value="ECO:0007669"/>
    <property type="project" value="UniProtKB-KW"/>
</dbReference>
<dbReference type="PANTHER" id="PTHR24320">
    <property type="entry name" value="RETINOL DEHYDROGENASE"/>
    <property type="match status" value="1"/>
</dbReference>
<dbReference type="AlphaFoldDB" id="A0A5C6GES1"/>
<keyword evidence="3" id="KW-0560">Oxidoreductase</keyword>
<dbReference type="SUPFAM" id="SSF51735">
    <property type="entry name" value="NAD(P)-binding Rossmann-fold domains"/>
    <property type="match status" value="1"/>
</dbReference>
<reference evidence="5" key="1">
    <citation type="submission" date="2018-12" db="EMBL/GenBank/DDBJ databases">
        <title>The complete genome of Metarhizium rileyi, a key fungal pathogen of Lepidoptera.</title>
        <authorList>
            <person name="Binneck E."/>
            <person name="Lastra C.C.L."/>
            <person name="Sosa-Gomez D.R."/>
        </authorList>
    </citation>
    <scope>NUCLEOTIDE SEQUENCE [LARGE SCALE GENOMIC DNA]</scope>
    <source>
        <strain evidence="5">Cep018-CH2</strain>
    </source>
</reference>
<dbReference type="EMBL" id="SBHS01000007">
    <property type="protein sequence ID" value="TWU75378.1"/>
    <property type="molecule type" value="Genomic_DNA"/>
</dbReference>
<evidence type="ECO:0000256" key="1">
    <source>
        <dbReference type="ARBA" id="ARBA00006484"/>
    </source>
</evidence>
<evidence type="ECO:0008006" key="6">
    <source>
        <dbReference type="Google" id="ProtNLM"/>
    </source>
</evidence>
<dbReference type="Pfam" id="PF00106">
    <property type="entry name" value="adh_short"/>
    <property type="match status" value="1"/>
</dbReference>
<dbReference type="InterPro" id="IPR036291">
    <property type="entry name" value="NAD(P)-bd_dom_sf"/>
</dbReference>
<sequence length="329" mass="36242">MAPTLSSFRANFFPPKPNFTDRDVSDLKGKVFLVSGANSGIGKELARILYAKNAKVYITARSEDKASKTVRDIKDSCPESSGELASLLLDLSDLSTIKASASRFLEAEDKLHVLFNNAGVMASSSNTEKTAQGYELQLGVNALGTFLFTKLLTPKLVATAKTEPAGSVRVVWLSSFSTELFAEKDNVFQFDNLDYHVDKSGFYKYGISKAGVWAYGVEFAKRYKASGVISVPLNPGNLRSELFRSQGLLMQVSNAFMLYPVINGAYTELYAGLSPAITMDHSGEWVIPFGRHYEIRKDLMQATKTVAEGGNESVQKFWEWSEEQVAPFV</sequence>
<keyword evidence="2" id="KW-0521">NADP</keyword>
<comment type="caution">
    <text evidence="4">The sequence shown here is derived from an EMBL/GenBank/DDBJ whole genome shotgun (WGS) entry which is preliminary data.</text>
</comment>
<proteinExistence type="inferred from homology"/>
<dbReference type="PRINTS" id="PR00081">
    <property type="entry name" value="GDHRDH"/>
</dbReference>
<organism evidence="4 5">
    <name type="scientific">Metarhizium rileyi (strain RCEF 4871)</name>
    <name type="common">Nomuraea rileyi</name>
    <dbReference type="NCBI Taxonomy" id="1649241"/>
    <lineage>
        <taxon>Eukaryota</taxon>
        <taxon>Fungi</taxon>
        <taxon>Dikarya</taxon>
        <taxon>Ascomycota</taxon>
        <taxon>Pezizomycotina</taxon>
        <taxon>Sordariomycetes</taxon>
        <taxon>Hypocreomycetidae</taxon>
        <taxon>Hypocreales</taxon>
        <taxon>Clavicipitaceae</taxon>
        <taxon>Metarhizium</taxon>
    </lineage>
</organism>
<name>A0A5C6GES1_METRR</name>
<evidence type="ECO:0000256" key="3">
    <source>
        <dbReference type="ARBA" id="ARBA00023002"/>
    </source>
</evidence>
<dbReference type="Gene3D" id="3.40.50.720">
    <property type="entry name" value="NAD(P)-binding Rossmann-like Domain"/>
    <property type="match status" value="1"/>
</dbReference>
<gene>
    <name evidence="4" type="ORF">ED733_001138</name>
</gene>
<evidence type="ECO:0000313" key="5">
    <source>
        <dbReference type="Proteomes" id="UP000317257"/>
    </source>
</evidence>
<protein>
    <recommendedName>
        <fullName evidence="6">Short-chain dehydrogenase</fullName>
    </recommendedName>
</protein>
<dbReference type="Proteomes" id="UP000317257">
    <property type="component" value="Unassembled WGS sequence"/>
</dbReference>
<dbReference type="PANTHER" id="PTHR24320:SF236">
    <property type="entry name" value="SHORT-CHAIN DEHYDROGENASE-RELATED"/>
    <property type="match status" value="1"/>
</dbReference>
<evidence type="ECO:0000313" key="4">
    <source>
        <dbReference type="EMBL" id="TWU75378.1"/>
    </source>
</evidence>
<comment type="similarity">
    <text evidence="1">Belongs to the short-chain dehydrogenases/reductases (SDR) family.</text>
</comment>
<accession>A0A5C6GES1</accession>
<dbReference type="InterPro" id="IPR002347">
    <property type="entry name" value="SDR_fam"/>
</dbReference>